<dbReference type="PROSITE" id="PS50108">
    <property type="entry name" value="CRIB"/>
    <property type="match status" value="1"/>
</dbReference>
<dbReference type="GO" id="GO:0005524">
    <property type="term" value="F:ATP binding"/>
    <property type="evidence" value="ECO:0007669"/>
    <property type="project" value="UniProtKB-UniRule"/>
</dbReference>
<evidence type="ECO:0000256" key="4">
    <source>
        <dbReference type="ARBA" id="ARBA00022553"/>
    </source>
</evidence>
<dbReference type="GO" id="GO:0005856">
    <property type="term" value="C:cytoskeleton"/>
    <property type="evidence" value="ECO:0007669"/>
    <property type="project" value="TreeGrafter"/>
</dbReference>
<keyword evidence="5" id="KW-0808">Transferase</keyword>
<keyword evidence="8" id="KW-0863">Zinc-finger</keyword>
<feature type="region of interest" description="Disordered" evidence="17">
    <location>
        <begin position="805"/>
        <end position="832"/>
    </location>
</feature>
<dbReference type="InterPro" id="IPR017441">
    <property type="entry name" value="Protein_kinase_ATP_BS"/>
</dbReference>
<dbReference type="PROSITE" id="PS50003">
    <property type="entry name" value="PH_DOMAIN"/>
    <property type="match status" value="1"/>
</dbReference>
<organism evidence="24 25">
    <name type="scientific">Dermatophagoides pteronyssinus</name>
    <name type="common">European house dust mite</name>
    <dbReference type="NCBI Taxonomy" id="6956"/>
    <lineage>
        <taxon>Eukaryota</taxon>
        <taxon>Metazoa</taxon>
        <taxon>Ecdysozoa</taxon>
        <taxon>Arthropoda</taxon>
        <taxon>Chelicerata</taxon>
        <taxon>Arachnida</taxon>
        <taxon>Acari</taxon>
        <taxon>Acariformes</taxon>
        <taxon>Sarcoptiformes</taxon>
        <taxon>Astigmata</taxon>
        <taxon>Psoroptidia</taxon>
        <taxon>Analgoidea</taxon>
        <taxon>Pyroglyphidae</taxon>
        <taxon>Dermatophagoidinae</taxon>
        <taxon>Dermatophagoides</taxon>
    </lineage>
</organism>
<dbReference type="SMART" id="SM00109">
    <property type="entry name" value="C1"/>
    <property type="match status" value="1"/>
</dbReference>
<evidence type="ECO:0000256" key="8">
    <source>
        <dbReference type="ARBA" id="ARBA00022771"/>
    </source>
</evidence>
<evidence type="ECO:0000256" key="7">
    <source>
        <dbReference type="ARBA" id="ARBA00022741"/>
    </source>
</evidence>
<dbReference type="InterPro" id="IPR002219">
    <property type="entry name" value="PKC_DAG/PE"/>
</dbReference>
<dbReference type="InterPro" id="IPR057529">
    <property type="entry name" value="MRCK/ROCK_PH"/>
</dbReference>
<evidence type="ECO:0000259" key="23">
    <source>
        <dbReference type="PROSITE" id="PS51285"/>
    </source>
</evidence>
<dbReference type="InterPro" id="IPR008271">
    <property type="entry name" value="Ser/Thr_kinase_AS"/>
</dbReference>
<evidence type="ECO:0000259" key="19">
    <source>
        <dbReference type="PROSITE" id="PS50011"/>
    </source>
</evidence>
<evidence type="ECO:0000256" key="12">
    <source>
        <dbReference type="ARBA" id="ARBA00023054"/>
    </source>
</evidence>
<feature type="domain" description="AGC-kinase C-terminal" evidence="23">
    <location>
        <begin position="381"/>
        <end position="450"/>
    </location>
</feature>
<feature type="compositionally biased region" description="Basic and acidic residues" evidence="17">
    <location>
        <begin position="465"/>
        <end position="487"/>
    </location>
</feature>
<sequence length="1529" mass="176173">MSGDNQNDDDNMLMMNESSTILTLNDRFERLNKLFDTSTTTTTTSSSSTSTIIIDNKCYNYEFLLDLLIAVYTDIQRNVKPTTRDKNSSSQKFTNLVKPLVDYIRQLQLNSNDFEQIKIIGKGAFGQVSLVKSKHDEKMYAMKVLNKMEMIKRAEKACYKEERDILVNNNTNDWFTKLYYAFQDSENLYLIMDYYIGGDFLTLLMKYDDTLPEDMCRFYAAEIILAISTLHALGYIHRDIKPPNILIDSHGHIRLGDFGSCVRASTVRSDSSAPVGTPDYVSPEILDVIEGKIRNDCPYSFETDWWSLGIVLFELFYGQTPFYAESLVETYFKIMNHKTHFIFPVNAEVTDEAKDLISNLVTDRYSRYKNLENFKEHPWFTGIEWDKIRYQTPPYHPQFSGPDDTSNFDISDIKPLNSPTAAMKINKDIYVELSFVGFTATLPKNVSKLEDSINHHKMLDEEIHKDIDEQKINEDNDYDDKSDKTDEQIGLENRLKTIQQEYSEMSQLLAEVKKEKNSLSNKLRNKEGELDEHIEKNSQLRQQLRNYEKLKRQHLEEISSLQADLETQKILRKQDQIILKNHEEKIETLEDQLQRDSESTHSFTNEKQCYLKKITDLEQQILLLEEENCSIKESNNDLKKSYKELCCDLLNLDNQNLLFEHELKSMVESVAERQRCNDSLEKMLDMLDFNIRKYKFLQEKNNRIISDNHHTHNQQIVLGNNKSIPATTNQSTTSSWQERRSARVDKQELLTLQLELKSEILEKQKLQSELLRLQQDFDNVNQQLLDSKNEMNKLIKKQVKSTTDHYGFKNSNNNHSIIGNNNDKEDVSSSSTTTTNRSFLKDFVIDMKAISNSISGTISGVGGRKQQNLISSTTTTTMMDSMINENYDYHNKFGHSFIIRTFITPIKCYVCTSLMIGLVRQGYVCEVCGYACHVDCVDSGSSCPFDETKQRPVGIDPQKGIGTAYEGFVKIPKPRGGVRKGWIRMFVVVCDFKLFLYDIINTGDQSNLSLAYSNMSNSNDSSYNTLINTPSISASTIIDMRDEHFSVSDVNESDVIHASAKDVPCIFRITTSMIGDNRDGLQKFTQLMLVDKESEKNKWIEALTELHRIIRRNKISHRNILRCYHLLNTLQINSLRHIHNIHCCTMLDETRLLIGCEDCLLCCDLDIHSYHRLNQSKKFIQISYIQSEQLIIALSGKQKQIKLIPIRALDNDGIDWIKLSETKNASAFTIAFDNSIAYVCVAIRKTLSIYEITHKKSRYIFHHEIQMPVNIQTLNTCRQNLIGVGTSSNFIVYHVNRTEQPLYLVNQDSPDLIYLIQNSIDPFLCEPIGDNEWLLVFAHYGVYVDDHGKRTRCLELQYPSQPIAASILRSDSKQTSYLLIFALTHIDVFDINEIRWIQTINIKATRPLQTFANNILFCKTNALDLPNLIQITIKDDNLIRVSGDNIKAFTLTNLNQKSIQSQNQDFKKNMKIKISAPTDFSHISHLGPGSGPFSANLIDLNDIKEKKFLDHQSTKDSLSKSHTSLQQYK</sequence>
<dbReference type="OMA" id="CCDKVPP"/>
<evidence type="ECO:0000259" key="20">
    <source>
        <dbReference type="PROSITE" id="PS50081"/>
    </source>
</evidence>
<evidence type="ECO:0000313" key="25">
    <source>
        <dbReference type="RefSeq" id="XP_027205523.1"/>
    </source>
</evidence>
<dbReference type="KEGG" id="dpte:113799133"/>
<dbReference type="InterPro" id="IPR001180">
    <property type="entry name" value="CNH_dom"/>
</dbReference>
<dbReference type="SMART" id="SM00233">
    <property type="entry name" value="PH"/>
    <property type="match status" value="1"/>
</dbReference>
<feature type="coiled-coil region" evidence="16">
    <location>
        <begin position="749"/>
        <end position="797"/>
    </location>
</feature>
<dbReference type="InParanoid" id="A0A6P6YJ35"/>
<feature type="domain" description="Protein kinase" evidence="19">
    <location>
        <begin position="114"/>
        <end position="380"/>
    </location>
</feature>
<dbReference type="SUPFAM" id="SSF56112">
    <property type="entry name" value="Protein kinase-like (PK-like)"/>
    <property type="match status" value="1"/>
</dbReference>
<dbReference type="Pfam" id="PF00069">
    <property type="entry name" value="Pkinase"/>
    <property type="match status" value="1"/>
</dbReference>
<evidence type="ECO:0000256" key="3">
    <source>
        <dbReference type="ARBA" id="ARBA00022527"/>
    </source>
</evidence>
<dbReference type="PANTHER" id="PTHR22988">
    <property type="entry name" value="MYOTONIC DYSTROPHY S/T KINASE-RELATED"/>
    <property type="match status" value="1"/>
</dbReference>
<dbReference type="SUPFAM" id="SSF50729">
    <property type="entry name" value="PH domain-like"/>
    <property type="match status" value="1"/>
</dbReference>
<keyword evidence="11 15" id="KW-0067">ATP-binding</keyword>
<dbReference type="Pfam" id="PF25346">
    <property type="entry name" value="PH_MRCK"/>
    <property type="match status" value="1"/>
</dbReference>
<reference evidence="25" key="1">
    <citation type="submission" date="2025-08" db="UniProtKB">
        <authorList>
            <consortium name="RefSeq"/>
        </authorList>
    </citation>
    <scope>IDENTIFICATION</scope>
    <source>
        <strain evidence="25">Airmid</strain>
    </source>
</reference>
<dbReference type="InterPro" id="IPR001849">
    <property type="entry name" value="PH_domain"/>
</dbReference>
<dbReference type="GO" id="GO:0031032">
    <property type="term" value="P:actomyosin structure organization"/>
    <property type="evidence" value="ECO:0007669"/>
    <property type="project" value="TreeGrafter"/>
</dbReference>
<keyword evidence="24" id="KW-1185">Reference proteome</keyword>
<evidence type="ECO:0000256" key="15">
    <source>
        <dbReference type="PROSITE-ProRule" id="PRU10141"/>
    </source>
</evidence>
<dbReference type="CDD" id="cd01243">
    <property type="entry name" value="PH_MRCK"/>
    <property type="match status" value="1"/>
</dbReference>
<dbReference type="PROSITE" id="PS50011">
    <property type="entry name" value="PROTEIN_KINASE_DOM"/>
    <property type="match status" value="1"/>
</dbReference>
<comment type="catalytic activity">
    <reaction evidence="13">
        <text>L-threonyl-[protein] + ATP = O-phospho-L-threonyl-[protein] + ADP + H(+)</text>
        <dbReference type="Rhea" id="RHEA:46608"/>
        <dbReference type="Rhea" id="RHEA-COMP:11060"/>
        <dbReference type="Rhea" id="RHEA-COMP:11605"/>
        <dbReference type="ChEBI" id="CHEBI:15378"/>
        <dbReference type="ChEBI" id="CHEBI:30013"/>
        <dbReference type="ChEBI" id="CHEBI:30616"/>
        <dbReference type="ChEBI" id="CHEBI:61977"/>
        <dbReference type="ChEBI" id="CHEBI:456216"/>
        <dbReference type="EC" id="2.7.11.1"/>
    </reaction>
</comment>
<evidence type="ECO:0000313" key="24">
    <source>
        <dbReference type="Proteomes" id="UP000515146"/>
    </source>
</evidence>
<dbReference type="PROSITE" id="PS00108">
    <property type="entry name" value="PROTEIN_KINASE_ST"/>
    <property type="match status" value="1"/>
</dbReference>
<evidence type="ECO:0000256" key="2">
    <source>
        <dbReference type="ARBA" id="ARBA00012513"/>
    </source>
</evidence>
<dbReference type="Gene3D" id="2.30.29.30">
    <property type="entry name" value="Pleckstrin-homology domain (PH domain)/Phosphotyrosine-binding domain (PTB)"/>
    <property type="match status" value="1"/>
</dbReference>
<dbReference type="PROSITE" id="PS51285">
    <property type="entry name" value="AGC_KINASE_CTER"/>
    <property type="match status" value="1"/>
</dbReference>
<protein>
    <recommendedName>
        <fullName evidence="2">non-specific serine/threonine protein kinase</fullName>
        <ecNumber evidence="2">2.7.11.1</ecNumber>
    </recommendedName>
</protein>
<dbReference type="PROSITE" id="PS00479">
    <property type="entry name" value="ZF_DAG_PE_1"/>
    <property type="match status" value="1"/>
</dbReference>
<dbReference type="OrthoDB" id="6503988at2759"/>
<dbReference type="CDD" id="cd00132">
    <property type="entry name" value="CRIB"/>
    <property type="match status" value="1"/>
</dbReference>
<dbReference type="FunFam" id="1.10.510.10:FF:000751">
    <property type="entry name" value="Non-specific serine/threonine protein kinase"/>
    <property type="match status" value="1"/>
</dbReference>
<dbReference type="EC" id="2.7.11.1" evidence="2"/>
<dbReference type="PROSITE" id="PS50219">
    <property type="entry name" value="CNH"/>
    <property type="match status" value="1"/>
</dbReference>
<keyword evidence="9" id="KW-0418">Kinase</keyword>
<evidence type="ECO:0000259" key="18">
    <source>
        <dbReference type="PROSITE" id="PS50003"/>
    </source>
</evidence>
<feature type="binding site" evidence="15">
    <location>
        <position position="143"/>
    </location>
    <ligand>
        <name>ATP</name>
        <dbReference type="ChEBI" id="CHEBI:30616"/>
    </ligand>
</feature>
<dbReference type="SMART" id="SM00133">
    <property type="entry name" value="S_TK_X"/>
    <property type="match status" value="1"/>
</dbReference>
<evidence type="ECO:0000256" key="14">
    <source>
        <dbReference type="ARBA" id="ARBA00048679"/>
    </source>
</evidence>
<dbReference type="Gene3D" id="3.30.200.20">
    <property type="entry name" value="Phosphorylase Kinase, domain 1"/>
    <property type="match status" value="1"/>
</dbReference>
<evidence type="ECO:0000259" key="21">
    <source>
        <dbReference type="PROSITE" id="PS50108"/>
    </source>
</evidence>
<dbReference type="InterPro" id="IPR000095">
    <property type="entry name" value="CRIB_dom"/>
</dbReference>
<proteinExistence type="inferred from homology"/>
<feature type="domain" description="Phorbol-ester/DAG-type" evidence="20">
    <location>
        <begin position="894"/>
        <end position="943"/>
    </location>
</feature>
<dbReference type="Pfam" id="PF00130">
    <property type="entry name" value="C1_1"/>
    <property type="match status" value="1"/>
</dbReference>
<feature type="region of interest" description="Disordered" evidence="17">
    <location>
        <begin position="465"/>
        <end position="490"/>
    </location>
</feature>
<dbReference type="Gene3D" id="1.10.510.10">
    <property type="entry name" value="Transferase(Phosphotransferase) domain 1"/>
    <property type="match status" value="1"/>
</dbReference>
<dbReference type="Pfam" id="PF00780">
    <property type="entry name" value="CNH"/>
    <property type="match status" value="1"/>
</dbReference>
<dbReference type="InterPro" id="IPR000961">
    <property type="entry name" value="AGC-kinase_C"/>
</dbReference>
<feature type="domain" description="PH" evidence="18">
    <location>
        <begin position="962"/>
        <end position="1108"/>
    </location>
</feature>
<evidence type="ECO:0000256" key="11">
    <source>
        <dbReference type="ARBA" id="ARBA00022840"/>
    </source>
</evidence>
<dbReference type="Gene3D" id="3.30.60.20">
    <property type="match status" value="1"/>
</dbReference>
<dbReference type="SMART" id="SM00036">
    <property type="entry name" value="CNH"/>
    <property type="match status" value="1"/>
</dbReference>
<feature type="domain" description="CRIB" evidence="21">
    <location>
        <begin position="1474"/>
        <end position="1487"/>
    </location>
</feature>
<comment type="similarity">
    <text evidence="1">Belongs to the protein kinase superfamily. AGC Ser/Thr protein kinase family. DMPK subfamily.</text>
</comment>
<evidence type="ECO:0000256" key="5">
    <source>
        <dbReference type="ARBA" id="ARBA00022679"/>
    </source>
</evidence>
<dbReference type="InterPro" id="IPR050839">
    <property type="entry name" value="Rho-assoc_Ser/Thr_Kinase"/>
</dbReference>
<dbReference type="PROSITE" id="PS00107">
    <property type="entry name" value="PROTEIN_KINASE_ATP"/>
    <property type="match status" value="1"/>
</dbReference>
<keyword evidence="4" id="KW-0597">Phosphoprotein</keyword>
<evidence type="ECO:0000256" key="9">
    <source>
        <dbReference type="ARBA" id="ARBA00022777"/>
    </source>
</evidence>
<keyword evidence="7 15" id="KW-0547">Nucleotide-binding</keyword>
<evidence type="ECO:0000259" key="22">
    <source>
        <dbReference type="PROSITE" id="PS50219"/>
    </source>
</evidence>
<feature type="domain" description="CNH" evidence="22">
    <location>
        <begin position="1138"/>
        <end position="1415"/>
    </location>
</feature>
<keyword evidence="3" id="KW-0723">Serine/threonine-protein kinase</keyword>
<gene>
    <name evidence="25" type="primary">LOC113799133</name>
</gene>
<dbReference type="InterPro" id="IPR011009">
    <property type="entry name" value="Kinase-like_dom_sf"/>
</dbReference>
<dbReference type="GO" id="GO:0004674">
    <property type="term" value="F:protein serine/threonine kinase activity"/>
    <property type="evidence" value="ECO:0007669"/>
    <property type="project" value="UniProtKB-KW"/>
</dbReference>
<dbReference type="CDD" id="cd20809">
    <property type="entry name" value="C1_MRCK"/>
    <property type="match status" value="1"/>
</dbReference>
<dbReference type="RefSeq" id="XP_027205523.1">
    <property type="nucleotide sequence ID" value="XM_027349722.1"/>
</dbReference>
<evidence type="ECO:0000256" key="6">
    <source>
        <dbReference type="ARBA" id="ARBA00022723"/>
    </source>
</evidence>
<feature type="coiled-coil region" evidence="16">
    <location>
        <begin position="495"/>
        <end position="627"/>
    </location>
</feature>
<dbReference type="SUPFAM" id="SSF57889">
    <property type="entry name" value="Cysteine-rich domain"/>
    <property type="match status" value="1"/>
</dbReference>
<dbReference type="Proteomes" id="UP000515146">
    <property type="component" value="Unplaced"/>
</dbReference>
<keyword evidence="12 16" id="KW-0175">Coiled coil</keyword>
<dbReference type="PROSITE" id="PS50081">
    <property type="entry name" value="ZF_DAG_PE_2"/>
    <property type="match status" value="1"/>
</dbReference>
<dbReference type="FunFam" id="3.30.200.20:FF:001209">
    <property type="entry name" value="Serine/threonine-protein kinase MRCK beta"/>
    <property type="match status" value="1"/>
</dbReference>
<evidence type="ECO:0000256" key="16">
    <source>
        <dbReference type="SAM" id="Coils"/>
    </source>
</evidence>
<comment type="catalytic activity">
    <reaction evidence="14">
        <text>L-seryl-[protein] + ATP = O-phospho-L-seryl-[protein] + ADP + H(+)</text>
        <dbReference type="Rhea" id="RHEA:17989"/>
        <dbReference type="Rhea" id="RHEA-COMP:9863"/>
        <dbReference type="Rhea" id="RHEA-COMP:11604"/>
        <dbReference type="ChEBI" id="CHEBI:15378"/>
        <dbReference type="ChEBI" id="CHEBI:29999"/>
        <dbReference type="ChEBI" id="CHEBI:30616"/>
        <dbReference type="ChEBI" id="CHEBI:83421"/>
        <dbReference type="ChEBI" id="CHEBI:456216"/>
        <dbReference type="EC" id="2.7.11.1"/>
    </reaction>
</comment>
<dbReference type="GO" id="GO:0008270">
    <property type="term" value="F:zinc ion binding"/>
    <property type="evidence" value="ECO:0007669"/>
    <property type="project" value="UniProtKB-KW"/>
</dbReference>
<name>A0A6P6YJ35_DERPT</name>
<dbReference type="SMART" id="SM00220">
    <property type="entry name" value="S_TKc"/>
    <property type="match status" value="1"/>
</dbReference>
<dbReference type="GO" id="GO:0005737">
    <property type="term" value="C:cytoplasm"/>
    <property type="evidence" value="ECO:0007669"/>
    <property type="project" value="TreeGrafter"/>
</dbReference>
<accession>A0A6P6YJ35</accession>
<dbReference type="PANTHER" id="PTHR22988:SF66">
    <property type="entry name" value="SERINE_THREONINE-PROTEIN KINASE GENGHIS KHAN"/>
    <property type="match status" value="1"/>
</dbReference>
<dbReference type="InterPro" id="IPR011993">
    <property type="entry name" value="PH-like_dom_sf"/>
</dbReference>
<keyword evidence="6" id="KW-0479">Metal-binding</keyword>
<evidence type="ECO:0000256" key="13">
    <source>
        <dbReference type="ARBA" id="ARBA00047899"/>
    </source>
</evidence>
<dbReference type="InterPro" id="IPR046349">
    <property type="entry name" value="C1-like_sf"/>
</dbReference>
<dbReference type="InterPro" id="IPR000719">
    <property type="entry name" value="Prot_kinase_dom"/>
</dbReference>
<feature type="compositionally biased region" description="Low complexity" evidence="17">
    <location>
        <begin position="810"/>
        <end position="821"/>
    </location>
</feature>
<keyword evidence="10" id="KW-0862">Zinc</keyword>
<evidence type="ECO:0000256" key="1">
    <source>
        <dbReference type="ARBA" id="ARBA00005719"/>
    </source>
</evidence>
<evidence type="ECO:0000256" key="17">
    <source>
        <dbReference type="SAM" id="MobiDB-lite"/>
    </source>
</evidence>
<evidence type="ECO:0000256" key="10">
    <source>
        <dbReference type="ARBA" id="ARBA00022833"/>
    </source>
</evidence>
<dbReference type="FunCoup" id="A0A6P6YJ35">
    <property type="interactions" value="576"/>
</dbReference>